<keyword evidence="4" id="KW-1185">Reference proteome</keyword>
<dbReference type="InterPro" id="IPR051396">
    <property type="entry name" value="Bact_Antivir_Def_Nuclease"/>
</dbReference>
<dbReference type="SUPFAM" id="SSF52540">
    <property type="entry name" value="P-loop containing nucleoside triphosphate hydrolases"/>
    <property type="match status" value="1"/>
</dbReference>
<dbReference type="PANTHER" id="PTHR43581">
    <property type="entry name" value="ATP/GTP PHOSPHATASE"/>
    <property type="match status" value="1"/>
</dbReference>
<gene>
    <name evidence="3" type="ORF">EV659_1175</name>
</gene>
<dbReference type="AlphaFoldDB" id="A0A4R2P6N9"/>
<evidence type="ECO:0000313" key="3">
    <source>
        <dbReference type="EMBL" id="TCP29898.1"/>
    </source>
</evidence>
<feature type="domain" description="Endonuclease GajA/Old nuclease/RecF-like AAA" evidence="1">
    <location>
        <begin position="270"/>
        <end position="463"/>
    </location>
</feature>
<proteinExistence type="predicted"/>
<dbReference type="InterPro" id="IPR041685">
    <property type="entry name" value="AAA_GajA/Old/RecF-like"/>
</dbReference>
<dbReference type="RefSeq" id="WP_132709570.1">
    <property type="nucleotide sequence ID" value="NZ_JACIGF010000017.1"/>
</dbReference>
<dbReference type="Pfam" id="PF13175">
    <property type="entry name" value="AAA_15"/>
    <property type="match status" value="2"/>
</dbReference>
<dbReference type="PANTHER" id="PTHR43581:SF2">
    <property type="entry name" value="EXCINUCLEASE ATPASE SUBUNIT"/>
    <property type="match status" value="1"/>
</dbReference>
<dbReference type="InterPro" id="IPR027417">
    <property type="entry name" value="P-loop_NTPase"/>
</dbReference>
<keyword evidence="3" id="KW-0540">Nuclease</keyword>
<dbReference type="Pfam" id="PF20469">
    <property type="entry name" value="OLD-like_TOPRIM"/>
    <property type="match status" value="1"/>
</dbReference>
<feature type="domain" description="OLD protein-like TOPRIM" evidence="2">
    <location>
        <begin position="518"/>
        <end position="584"/>
    </location>
</feature>
<evidence type="ECO:0000313" key="4">
    <source>
        <dbReference type="Proteomes" id="UP000295399"/>
    </source>
</evidence>
<dbReference type="InParanoid" id="A0A4R2P6N9"/>
<dbReference type="Gene3D" id="3.40.50.300">
    <property type="entry name" value="P-loop containing nucleotide triphosphate hydrolases"/>
    <property type="match status" value="1"/>
</dbReference>
<evidence type="ECO:0000259" key="1">
    <source>
        <dbReference type="Pfam" id="PF13175"/>
    </source>
</evidence>
<feature type="domain" description="Endonuclease GajA/Old nuclease/RecF-like AAA" evidence="1">
    <location>
        <begin position="1"/>
        <end position="61"/>
    </location>
</feature>
<evidence type="ECO:0000259" key="2">
    <source>
        <dbReference type="Pfam" id="PF20469"/>
    </source>
</evidence>
<dbReference type="EMBL" id="SLXO01000017">
    <property type="protein sequence ID" value="TCP29898.1"/>
    <property type="molecule type" value="Genomic_DNA"/>
</dbReference>
<dbReference type="InterPro" id="IPR034139">
    <property type="entry name" value="TOPRIM_OLD"/>
</dbReference>
<sequence length="770" mass="86212">MHIELLEIANFRKLKSVRIGVADETTVFVGANNSGKTSAMIALRYFLVERERSQFSLNDFTLSHWPAIDQMGCSWESAKKDNTPLPEPVWEPMLPFLDVWLHVDKREAHLVQKLIPSLDWDGGRLGVRLRLEPKDALQLQKEYLAARDDARRIEAAEESTGDEEGSDKQAAIVLWPRSLTDFMQRRFSSLFAVQSYILDPERLEEPEHGIAKTQALPDDPVPIGSEPFKGLIRIDEISAQRGFGQVDGLRDFDDDGALSGSTATRRMSDQLRRYWSKHLDPFENPDPQDIEALRAIDKAQQAFDARLKDGFSPAIQEVEGMGYPGVTDPKLKISTRLKPVDGLNHDAAVQYVITANDGESSIELNLPEDSNGLGYQNLISMIFRLMSFRDAWMRVGKAAAATDALIPPLHLVLIEEPEAHLHTQVQQVFIRQAYKVLRKHDDLGNSESLKTQLVVSTHSSHIAHECDFDHLRYFRRLPSDGNVVPTSCVVNLGSVFGSRITTKRFVTRYLKVTHCDLFFADAAVFVEGPAERILVPFFVRNDPDLAALHECYITWLEIGGSHAHRLRRLVEHLGLTTLIITDLDAKGANGKKAVPQKGAGLTTRNQILRSWCPAVRDLDTLLSLSADAKSKRYEDQRFSVRAAYQCPVEIEFKGSKAEALCNTLEDALVMENQALFTAHTGTGLWAKFKAVIEQSDNLGELSEAILKALDSGGKAEFALNLLELENPMELTPPFYIRDGLSWLVEQLREKQKDLGIAVPVATENSGMQQT</sequence>
<protein>
    <submittedName>
        <fullName evidence="3">Putative ATP-dependent endonuclease of OLD family</fullName>
    </submittedName>
</protein>
<accession>A0A4R2P6N9</accession>
<dbReference type="OrthoDB" id="7410968at2"/>
<organism evidence="3 4">
    <name type="scientific">Rhodothalassium salexigens DSM 2132</name>
    <dbReference type="NCBI Taxonomy" id="1188247"/>
    <lineage>
        <taxon>Bacteria</taxon>
        <taxon>Pseudomonadati</taxon>
        <taxon>Pseudomonadota</taxon>
        <taxon>Alphaproteobacteria</taxon>
        <taxon>Rhodothalassiales</taxon>
        <taxon>Rhodothalassiaceae</taxon>
        <taxon>Rhodothalassium</taxon>
    </lineage>
</organism>
<name>A0A4R2P6N9_RHOSA</name>
<dbReference type="CDD" id="cd01026">
    <property type="entry name" value="TOPRIM_OLD"/>
    <property type="match status" value="1"/>
</dbReference>
<keyword evidence="3" id="KW-0378">Hydrolase</keyword>
<keyword evidence="3" id="KW-0255">Endonuclease</keyword>
<dbReference type="GO" id="GO:0004519">
    <property type="term" value="F:endonuclease activity"/>
    <property type="evidence" value="ECO:0007669"/>
    <property type="project" value="UniProtKB-KW"/>
</dbReference>
<comment type="caution">
    <text evidence="3">The sequence shown here is derived from an EMBL/GenBank/DDBJ whole genome shotgun (WGS) entry which is preliminary data.</text>
</comment>
<reference evidence="3 4" key="1">
    <citation type="submission" date="2019-03" db="EMBL/GenBank/DDBJ databases">
        <title>Genomic Encyclopedia of Type Strains, Phase IV (KMG-IV): sequencing the most valuable type-strain genomes for metagenomic binning, comparative biology and taxonomic classification.</title>
        <authorList>
            <person name="Goeker M."/>
        </authorList>
    </citation>
    <scope>NUCLEOTIDE SEQUENCE [LARGE SCALE GENOMIC DNA]</scope>
    <source>
        <strain evidence="3 4">DSM 2132</strain>
    </source>
</reference>
<dbReference type="Proteomes" id="UP000295399">
    <property type="component" value="Unassembled WGS sequence"/>
</dbReference>